<evidence type="ECO:0000256" key="2">
    <source>
        <dbReference type="ARBA" id="ARBA00072224"/>
    </source>
</evidence>
<sequence length="152" mass="16915">MTDWICKPHTGLTVPELYALLRLRAQVFVVEQQCCYQDLDGQDLQGATRHLLGWRDGQLAAYCRILDPAIRDGEVAIGRVITAPSARGQGLGHALIQQAMAQARLHWPGTPIYLSAQAHLRHYYGQHGFVAVTGEYLEDDIPHIGMRLDESA</sequence>
<feature type="domain" description="N-acetyltransferase" evidence="3">
    <location>
        <begin position="7"/>
        <end position="151"/>
    </location>
</feature>
<proteinExistence type="inferred from homology"/>
<evidence type="ECO:0000313" key="5">
    <source>
        <dbReference type="Proteomes" id="UP000076825"/>
    </source>
</evidence>
<dbReference type="Proteomes" id="UP000076825">
    <property type="component" value="Chromosome 1"/>
</dbReference>
<evidence type="ECO:0000256" key="1">
    <source>
        <dbReference type="ARBA" id="ARBA00009623"/>
    </source>
</evidence>
<dbReference type="KEGG" id="btrm:SAMEA390648700216"/>
<dbReference type="STRING" id="123899.SAMEA3906487_00216"/>
<dbReference type="CDD" id="cd04301">
    <property type="entry name" value="NAT_SF"/>
    <property type="match status" value="1"/>
</dbReference>
<dbReference type="Gene3D" id="3.40.630.30">
    <property type="match status" value="1"/>
</dbReference>
<comment type="similarity">
    <text evidence="1">Belongs to the UPF0039 (ElaA) family.</text>
</comment>
<dbReference type="GO" id="GO:0016747">
    <property type="term" value="F:acyltransferase activity, transferring groups other than amino-acyl groups"/>
    <property type="evidence" value="ECO:0007669"/>
    <property type="project" value="InterPro"/>
</dbReference>
<keyword evidence="4" id="KW-0808">Transferase</keyword>
<dbReference type="EMBL" id="LT546645">
    <property type="protein sequence ID" value="SAI66347.1"/>
    <property type="molecule type" value="Genomic_DNA"/>
</dbReference>
<dbReference type="InterPro" id="IPR016181">
    <property type="entry name" value="Acyl_CoA_acyltransferase"/>
</dbReference>
<dbReference type="Pfam" id="PF13673">
    <property type="entry name" value="Acetyltransf_10"/>
    <property type="match status" value="1"/>
</dbReference>
<evidence type="ECO:0000313" key="4">
    <source>
        <dbReference type="EMBL" id="SAI66347.1"/>
    </source>
</evidence>
<evidence type="ECO:0000259" key="3">
    <source>
        <dbReference type="PROSITE" id="PS51186"/>
    </source>
</evidence>
<dbReference type="PROSITE" id="PS51186">
    <property type="entry name" value="GNAT"/>
    <property type="match status" value="1"/>
</dbReference>
<dbReference type="PATRIC" id="fig|123899.6.peg.200"/>
<gene>
    <name evidence="4" type="ORF">SAMEA3906487_00216</name>
</gene>
<dbReference type="GeneID" id="56588369"/>
<accession>A0A157PV08</accession>
<name>A0A157PV08_9BORD</name>
<organism evidence="4 5">
    <name type="scientific">Bordetella trematum</name>
    <dbReference type="NCBI Taxonomy" id="123899"/>
    <lineage>
        <taxon>Bacteria</taxon>
        <taxon>Pseudomonadati</taxon>
        <taxon>Pseudomonadota</taxon>
        <taxon>Betaproteobacteria</taxon>
        <taxon>Burkholderiales</taxon>
        <taxon>Alcaligenaceae</taxon>
        <taxon>Bordetella</taxon>
    </lineage>
</organism>
<dbReference type="AlphaFoldDB" id="A0A157PV08"/>
<dbReference type="InterPro" id="IPR000182">
    <property type="entry name" value="GNAT_dom"/>
</dbReference>
<reference evidence="4 5" key="1">
    <citation type="submission" date="2016-04" db="EMBL/GenBank/DDBJ databases">
        <authorList>
            <consortium name="Pathogen Informatics"/>
        </authorList>
    </citation>
    <scope>NUCLEOTIDE SEQUENCE [LARGE SCALE GENOMIC DNA]</scope>
    <source>
        <strain evidence="4 5">H044680328</strain>
    </source>
</reference>
<dbReference type="eggNOG" id="COG2153">
    <property type="taxonomic scope" value="Bacteria"/>
</dbReference>
<protein>
    <recommendedName>
        <fullName evidence="2">Protein ElaA</fullName>
    </recommendedName>
</protein>
<dbReference type="FunFam" id="3.40.630.30:FF:000035">
    <property type="entry name" value="GNAT family N-acetyltransferase"/>
    <property type="match status" value="1"/>
</dbReference>
<keyword evidence="5" id="KW-1185">Reference proteome</keyword>
<dbReference type="SUPFAM" id="SSF55729">
    <property type="entry name" value="Acyl-CoA N-acyltransferases (Nat)"/>
    <property type="match status" value="1"/>
</dbReference>
<dbReference type="RefSeq" id="WP_025516635.1">
    <property type="nucleotide sequence ID" value="NZ_CP016340.1"/>
</dbReference>